<gene>
    <name evidence="1" type="ORF">MML48_3g00006029</name>
</gene>
<sequence length="3580" mass="395546">MWKVRCKEGEFSCADGQCISSSKKCDGTDDCADGSDEDDCDDVGCKEGEFSCLDGQCLNITKKCDGKDDCADGIDEDECDDALIGEHLDSCGEYEFQCKAGFCIMDYKRCNGIKDCPSGNDEDNCPLPTTPSVDQCSFKCPDGNCGQRCDKYIDCSDGSDEDGCGCDINEFSCSKGHCIDEQLRCDGKVDCPYDVSDEENCVCPDGDFSCGDGQCISSRLTCDGFPDCENNADERNCDCSLPGKFDCGQGHCIPETLKCNRIDDCPDGRDELPELCKVICTPSQHACDNKCIPQENICDGIPHCQDNSDEINCGGKYLFNDFYGTCCRSDQFSCLSEECIPAHHQCDGKHDCSDGSDELNCPTPPPTSPPEPLFCSYGFEPCRSGDQCYPRDRQCNNVADCRDGSDEWHCQQRPPTSPYPPQLNLKTYPNAQDIKESREVVFQCRDEGPLRAAVKWSRANNLPLPPGSRDNLGRLEIPNIQLQHSGTYICSARSFSPSTPGAQVSVELSVQQRPHGCEPNEFRCANKRCVLKTWVCDSDDDCGDGSDEVDCGTTRPGSQCSNKQFRCHSGNQCIPKSFHCDSENDCVDRSDEIGCSPVTIVRPPPPMMQLQSTSIFEVTCTAVGVPTPEIVWRLNWGHIPEKCKTTSINGTGVLTCPDIQVQDSGAYSCEAINIRGSVFAVPDTILIVIGDKPVCPSGSFNEEARTETECIPCFCFGITTSCKSADLYTYHLQPPFDAHKVIGVNIRPNGEVDVRDTSSSPVNRTSPTPSRFGVQVHRQRMDSRSSYVPYFEMPENYNSNQLKSYGGYLKYNIQYHGYGAPLSIAPDVIVSGNGYTLLHYGKSISPDRTEEVAVRFFEGEWVRINDRGDKIPASRGEIMMVLESVSNILIKLQYTHGEIDTTLDSVEMDSAASRNTGLGQATFVEDCSCPLGYSGFSCESCAPGYVRQQFGPWLGQCFKEEKCPHGTYGDPSRGIKCELCPCPHSSPPNQFTQSCHLGPRGQPICDCPAGYRGETCSECDSGYTGNPLQPGDYCKAVVDTCDSRGSVSQERDAYGRCQCKQLTTGRDCDQCQANTFYLSSENLFGCIDCFCMGVTKSCRSSDYHRSTISSVFASSTHDFKIVTGDDFEHPTDQGITLDPSNREIVFNSFTSQPSQVRYWALPNRFLGDKITSYGGNLQYTVRYTPTPGGSSSRNTAADVELISKNNIKLSYYHNPHRDYPSNIEPNSPQTITVPLLERYWQRDDGLNADREHLLMALADVRAILIKATYTTNSQEVALSSVSLDIAEGRNTGNPKRAYEVEHCECPLGYTGLSCQDCAPGYKRSESGLYLGACSKCDCNGYSDECDIDTGVCINCDGHRTGPYCEQCQQGYKLNIHNQCERSGVTDCLCDPRGSVSNNCDNGYCQCKTNVIGQTCNRCRPGTFGLNANLTEGCQSCFCSGVSTDCSESNMYIEQIPSEILEENHNFSLTDQFFRNQITTGFEIRSRINEIGYVFRPSQSERLFWSLPRKFTGQHITSYGGKLEFKQRYTQRPNAEYLLDQDIIISGNGMTIYWSNDKRQQPGIANKISVVLSPASNWQRLDSRQGPRPASREDIMRVLANIDSILIRAQLSGDTASSFISDITLDTALQQRYGQHRTVNVEVCRCPLAVKIYWTRDGGSLPDRATEYEGLLVITDVRISDSGRYICEANDGISIVSQHITLTVGGNPPEPPHATIYPQSIDIHEGEQFEIQCEVTGNPLPNIQWEREGSVPFNPQHSTANGHLRIPYAAASDAGRYICRATNLRGTDMAFIDVNVRYVPTQVIEPRITPEYFSGDSGSTFSLTCETNEDYTSIRWDKLNGYLPPHHVSANGVLTFRDARPEDSGIYVCIVTIASGQTGNKTATVSIYDPYPGGSGAPTVRVTPKNQTVGQGSLVELHCDVTGIPPPTVKWTRVREPFGPTTQQIGNVLRINPVNVEDRGIYICVANNEHGLADNSSMLLVERRERPLVDIYPGEPQTINAGGDVQIVCRITAGIPEPFITWSREDGRPIGQHIYQGADLLTISNIRIEDEGKYSCTASNEVGKAVASTTIIVTVPPRITLSHSTPLLLQQGHYVQLECRAEGHPTPTVQWSRQLADGQPDFLTTSRTSAVSVAKVEIASVQTSDEGLYTCLATNRAGSTEDYIQLQVDSYPTRGDITGMLLNAKCEDAGSDGDYSPSRPNVRDNERVPNVLDETMLAPAGTRAELRCRVQRYDERNPIQMRWIRQDNQSLPYTAQTSGSTLYIDNVQPSDAGDYICLGLDSYGQTKFTVTVRLRVVALPHISLVPRRQVVRPSENAYIQCRVTGDEPIDIQWHAVGREMPQSVYVRDGYLEFRGIQVSDAGMYRCTARNEAGKADSVAEVLVDEKSLTPTISAEKRLQIALPGASVTLHCVVAQPSSRDQVHWYREHYPLPSSAYVQGEFLMISDLKHQDGGRYYCEVPVNGGGVVNDYIDVEIQSEYCLADRHSVPPPTQPSHPVAPELTISPTSYDVKYGDFLDIHCRSNEPGVILTWSKLNGRFADNVQSVGGVLRFNSITTENNGVYRCETRGASGYYYKDYTVEIIDTVQEPTAPPLNIQLAPQGESIFMQCKTDLEEPVSYQWSKQGGELPHDVNAYSKILRINDLTSRDAGTYICSASNGRQDVNTPTVLVVTKIVPYFTQAPNSYLALPTIPDHYARLNFEISFKPESDYGLILYNGNNKRKDFISLALSGGYVEFKFNLGHDTTTLVSHEPVQVGKWHTVKVRRDRKTGIMYVDGKGPVTETGKGKYSGLTLIEPLYLGGVPNYHHIPADIDIKSGFIGCISQLKVGHNYYDLLREASAKTGVTTCETCQENPCQNQGVCQESLSKEGYTCICTEGFSGPTCNKVVSESCTPYTCGVGRCVDNEYSYECHCPIGRVGSHCEREVAIYEPAFTKNAYVAYPPLKLPRRLKINLKIKPKDVSDGILMYSAQDSEGHGNFVSLAIKDEHVEFRYDVGNGPVVIRSDNKIKVGEDAIISAMKTLTEVRLMVTGGNMVVEKPLGGPLPLSLQTPLFLGGVNKAEINVNPGVGVSSGFNGCIGEFNIVGVDLKIIESAIGSANVLDCASLNSDNNDLSNDINSGKTQYSHDNSRTGCSSNPCWNDGQCYPLSPTDYKCSCVNGYSGRDCEIAPNQCDQLRPCENGGTCEGTTTGYRCICPVDYQGTNCEVRQHIGNEAHFEGNGYLELDKSLLPHDPEVEDMIALQFSTNSSNGLIFWQGQTANEDGRGRDNIGLAVVDGYLVFTFTAGAEHVDIVNDQVRVDDGKPHTVILKRHRNIGSIEVDNDYMERGQGEYRREIDVQGNLYLGGTPNISLMTGRFHQGFIGCIHAFELQNSHTLELGSKAISGINVKPCSSIKKVEDFFNEKTAMLQKEAETLKNINKQVVDVLSTKLNETESRCRQLEIKFDELEQYSRRHNIRLIGVKNVEDRNVKEFVMDTLRSKLKMNTSDSIIDKCHFVGPVRNNGRDILVRFNSHMYADEALKLRRFLKGTNVTIAEDLTSKRYALLKCAIKKYGKKKVWVFNGRVFASTDNGKVLINKTEDLDNV</sequence>
<reference evidence="1" key="1">
    <citation type="submission" date="2022-04" db="EMBL/GenBank/DDBJ databases">
        <title>Chromosome-scale genome assembly of Holotrichia oblita Faldermann.</title>
        <authorList>
            <person name="Rongchong L."/>
        </authorList>
    </citation>
    <scope>NUCLEOTIDE SEQUENCE</scope>
    <source>
        <strain evidence="1">81SQS9</strain>
    </source>
</reference>
<organism evidence="1 2">
    <name type="scientific">Holotrichia oblita</name>
    <name type="common">Chafer beetle</name>
    <dbReference type="NCBI Taxonomy" id="644536"/>
    <lineage>
        <taxon>Eukaryota</taxon>
        <taxon>Metazoa</taxon>
        <taxon>Ecdysozoa</taxon>
        <taxon>Arthropoda</taxon>
        <taxon>Hexapoda</taxon>
        <taxon>Insecta</taxon>
        <taxon>Pterygota</taxon>
        <taxon>Neoptera</taxon>
        <taxon>Endopterygota</taxon>
        <taxon>Coleoptera</taxon>
        <taxon>Polyphaga</taxon>
        <taxon>Scarabaeiformia</taxon>
        <taxon>Scarabaeidae</taxon>
        <taxon>Melolonthinae</taxon>
        <taxon>Holotrichia</taxon>
    </lineage>
</organism>
<evidence type="ECO:0000313" key="2">
    <source>
        <dbReference type="Proteomes" id="UP001056778"/>
    </source>
</evidence>
<evidence type="ECO:0000313" key="1">
    <source>
        <dbReference type="EMBL" id="KAI4465556.1"/>
    </source>
</evidence>
<keyword evidence="2" id="KW-1185">Reference proteome</keyword>
<comment type="caution">
    <text evidence="1">The sequence shown here is derived from an EMBL/GenBank/DDBJ whole genome shotgun (WGS) entry which is preliminary data.</text>
</comment>
<dbReference type="Proteomes" id="UP001056778">
    <property type="component" value="Chromosome 3"/>
</dbReference>
<proteinExistence type="predicted"/>
<accession>A0ACB9TFH4</accession>
<name>A0ACB9TFH4_HOLOL</name>
<protein>
    <submittedName>
        <fullName evidence="1">Netrin/laminin-related</fullName>
    </submittedName>
</protein>
<dbReference type="EMBL" id="CM043017">
    <property type="protein sequence ID" value="KAI4465556.1"/>
    <property type="molecule type" value="Genomic_DNA"/>
</dbReference>